<proteinExistence type="predicted"/>
<keyword evidence="2" id="KW-1185">Reference proteome</keyword>
<reference evidence="1" key="1">
    <citation type="submission" date="2021-01" db="EMBL/GenBank/DDBJ databases">
        <authorList>
            <consortium name="Genoscope - CEA"/>
            <person name="William W."/>
        </authorList>
    </citation>
    <scope>NUCLEOTIDE SEQUENCE</scope>
</reference>
<evidence type="ECO:0000313" key="2">
    <source>
        <dbReference type="Proteomes" id="UP000688137"/>
    </source>
</evidence>
<name>A0A8S1JRZ2_PARPR</name>
<sequence>MSQNNNRQLQARPNRKTEQSFDFFKNTKVSTCSYIKRKGDDFIAIPFYYKPNQRNLDYLNKSMYSTSTNHDAYNNKRRCFSSMRNKPLSQYNPLAHRSRLADQSLRISQNNFCQIEIGDRNQRMTKHYVTQYQNHLGNFGETTPCSNPQILAERAKWNHRLKDK</sequence>
<dbReference type="OMA" id="FYYKPNQ"/>
<dbReference type="AlphaFoldDB" id="A0A8S1JRZ2"/>
<dbReference type="Proteomes" id="UP000688137">
    <property type="component" value="Unassembled WGS sequence"/>
</dbReference>
<organism evidence="1 2">
    <name type="scientific">Paramecium primaurelia</name>
    <dbReference type="NCBI Taxonomy" id="5886"/>
    <lineage>
        <taxon>Eukaryota</taxon>
        <taxon>Sar</taxon>
        <taxon>Alveolata</taxon>
        <taxon>Ciliophora</taxon>
        <taxon>Intramacronucleata</taxon>
        <taxon>Oligohymenophorea</taxon>
        <taxon>Peniculida</taxon>
        <taxon>Parameciidae</taxon>
        <taxon>Paramecium</taxon>
    </lineage>
</organism>
<comment type="caution">
    <text evidence="1">The sequence shown here is derived from an EMBL/GenBank/DDBJ whole genome shotgun (WGS) entry which is preliminary data.</text>
</comment>
<gene>
    <name evidence="1" type="ORF">PPRIM_AZ9-3.1.T0090382</name>
</gene>
<protein>
    <submittedName>
        <fullName evidence="1">Uncharacterized protein</fullName>
    </submittedName>
</protein>
<accession>A0A8S1JRZ2</accession>
<evidence type="ECO:0000313" key="1">
    <source>
        <dbReference type="EMBL" id="CAD8045364.1"/>
    </source>
</evidence>
<dbReference type="EMBL" id="CAJJDM010000006">
    <property type="protein sequence ID" value="CAD8045364.1"/>
    <property type="molecule type" value="Genomic_DNA"/>
</dbReference>